<accession>A0A915B281</accession>
<feature type="region of interest" description="Disordered" evidence="1">
    <location>
        <begin position="722"/>
        <end position="742"/>
    </location>
</feature>
<organism evidence="2 3">
    <name type="scientific">Parascaris univalens</name>
    <name type="common">Nematode worm</name>
    <dbReference type="NCBI Taxonomy" id="6257"/>
    <lineage>
        <taxon>Eukaryota</taxon>
        <taxon>Metazoa</taxon>
        <taxon>Ecdysozoa</taxon>
        <taxon>Nematoda</taxon>
        <taxon>Chromadorea</taxon>
        <taxon>Rhabditida</taxon>
        <taxon>Spirurina</taxon>
        <taxon>Ascaridomorpha</taxon>
        <taxon>Ascaridoidea</taxon>
        <taxon>Ascarididae</taxon>
        <taxon>Parascaris</taxon>
    </lineage>
</organism>
<name>A0A915B281_PARUN</name>
<protein>
    <submittedName>
        <fullName evidence="3">Uncharacterized protein</fullName>
    </submittedName>
</protein>
<evidence type="ECO:0000313" key="3">
    <source>
        <dbReference type="WBParaSite" id="PgR024_g067_t01"/>
    </source>
</evidence>
<evidence type="ECO:0000313" key="2">
    <source>
        <dbReference type="Proteomes" id="UP000887569"/>
    </source>
</evidence>
<dbReference type="AlphaFoldDB" id="A0A915B281"/>
<dbReference type="WBParaSite" id="PgR024_g067_t01">
    <property type="protein sequence ID" value="PgR024_g067_t01"/>
    <property type="gene ID" value="PgR024_g067"/>
</dbReference>
<feature type="compositionally biased region" description="Polar residues" evidence="1">
    <location>
        <begin position="728"/>
        <end position="739"/>
    </location>
</feature>
<evidence type="ECO:0000256" key="1">
    <source>
        <dbReference type="SAM" id="MobiDB-lite"/>
    </source>
</evidence>
<dbReference type="Proteomes" id="UP000887569">
    <property type="component" value="Unplaced"/>
</dbReference>
<reference evidence="3" key="1">
    <citation type="submission" date="2022-11" db="UniProtKB">
        <authorList>
            <consortium name="WormBaseParasite"/>
        </authorList>
    </citation>
    <scope>IDENTIFICATION</scope>
</reference>
<sequence>FSDREAMLSTQMQTNAHILGKRKNCSSGSETPRRLGSLFIYRQELASLMGEKQKWLDAQRKASLLVSPYKIDEWNIMPKFADLFRKVAQTAMPTDQHHAQMALIEQIVQESIIIEWPKMIWGLGGARNAEADEAVEVDHAPLIHRARNVVKCRTSHPTMRVRVCAIATPNDEHDDQPPIVEAFFRATLVKLSTDSSERQVAGRLILTQREGTPATKSQDQNGAIVNTDGRLIASQAAPDVHSYILLEQYGEVGKTTSFKYEQGALCATFPEMGVTLNSMVDRRQLATRYAIQVEAAINIDNTVIVKHTVLSHPFLIAITNDQTEPLLTSIFWQRLLDSDQLPEITYLQADNSAKSEPAVSWRVVQEVLRNFVKAQYPLARSLDVDELLHLQCMLFLPRISKCHHNDTELDALEFELFKNVRPDAECSGAMKLINRLRREIVADDVLIEKRELMQDKCVSLADQTTELRHSLWQWMYRATEMIMDVGHKLCPSPATFEKKCKQGAKAKKQSTSCDDYQTMLSLFNSRIITFSGMKSVLKVFKTLHANDMKNKYLTKTIMIRFCDENAAHLSFAFNNPDDPRGRPLMGSLSSEQIKDFKQGLPEVLMDESFPKQHERIVRFEFDRSDSSEKHVACIPKKSTIFHNYNTLRLQNDCIRIQDSQCVRINPLTGEKLEANGIVDFALPNPLIPQLAHLQQQACLQLALQSPIFLNLFNTPTNSDFAETEAADASTSPTLSSNTRKVSEQSDKIASVAEDVAIARPQIVISSPQNDTPACSLICDSVPSTAFGTGAFKRTKQETCISPKQEGGEQPLDLSPRRPKLEEEKVYTTPTYELPIYTTSNLFCSKW</sequence>
<keyword evidence="2" id="KW-1185">Reference proteome</keyword>
<proteinExistence type="predicted"/>